<dbReference type="Pfam" id="PF04815">
    <property type="entry name" value="Sec23_helical"/>
    <property type="match status" value="1"/>
</dbReference>
<dbReference type="GO" id="GO:0090110">
    <property type="term" value="P:COPII-coated vesicle cargo loading"/>
    <property type="evidence" value="ECO:0007669"/>
    <property type="project" value="TreeGrafter"/>
</dbReference>
<dbReference type="GO" id="GO:0000149">
    <property type="term" value="F:SNARE binding"/>
    <property type="evidence" value="ECO:0007669"/>
    <property type="project" value="TreeGrafter"/>
</dbReference>
<protein>
    <submittedName>
        <fullName evidence="2">COPII coat Sec23p-Sfb3p heterodimer component</fullName>
    </submittedName>
</protein>
<organism evidence="2 3">
    <name type="scientific">Rhizophlyctis rosea</name>
    <dbReference type="NCBI Taxonomy" id="64517"/>
    <lineage>
        <taxon>Eukaryota</taxon>
        <taxon>Fungi</taxon>
        <taxon>Fungi incertae sedis</taxon>
        <taxon>Chytridiomycota</taxon>
        <taxon>Chytridiomycota incertae sedis</taxon>
        <taxon>Chytridiomycetes</taxon>
        <taxon>Rhizophlyctidales</taxon>
        <taxon>Rhizophlyctidaceae</taxon>
        <taxon>Rhizophlyctis</taxon>
    </lineage>
</organism>
<dbReference type="Gene3D" id="1.20.120.730">
    <property type="entry name" value="Sec23/Sec24 helical domain"/>
    <property type="match status" value="1"/>
</dbReference>
<dbReference type="GO" id="GO:0030127">
    <property type="term" value="C:COPII vesicle coat"/>
    <property type="evidence" value="ECO:0007669"/>
    <property type="project" value="InterPro"/>
</dbReference>
<dbReference type="InterPro" id="IPR050550">
    <property type="entry name" value="SEC23_SEC24_subfamily"/>
</dbReference>
<accession>A0AAD5X0U0</accession>
<dbReference type="InterPro" id="IPR036175">
    <property type="entry name" value="Sec23/24_helical_dom_sf"/>
</dbReference>
<dbReference type="SUPFAM" id="SSF81811">
    <property type="entry name" value="Helical domain of Sec23/24"/>
    <property type="match status" value="1"/>
</dbReference>
<dbReference type="Proteomes" id="UP001212841">
    <property type="component" value="Unassembled WGS sequence"/>
</dbReference>
<feature type="non-terminal residue" evidence="2">
    <location>
        <position position="116"/>
    </location>
</feature>
<sequence length="116" mass="12831">MDTTVSYLATAAVAQSVNVPIRTARGQLEEKCIKILTAYPKHAASSTSPEQLILPESIKLYQLYNLCLLRENAFRTDAILSDVRVHSMRVKKSLSVPDSIALPCSRKIALHVHQDA</sequence>
<dbReference type="GO" id="GO:0008270">
    <property type="term" value="F:zinc ion binding"/>
    <property type="evidence" value="ECO:0007669"/>
    <property type="project" value="TreeGrafter"/>
</dbReference>
<dbReference type="PANTHER" id="PTHR13803">
    <property type="entry name" value="SEC24-RELATED PROTEIN"/>
    <property type="match status" value="1"/>
</dbReference>
<dbReference type="GO" id="GO:0070971">
    <property type="term" value="C:endoplasmic reticulum exit site"/>
    <property type="evidence" value="ECO:0007669"/>
    <property type="project" value="TreeGrafter"/>
</dbReference>
<dbReference type="PANTHER" id="PTHR13803:SF4">
    <property type="entry name" value="SECRETORY 24CD, ISOFORM C"/>
    <property type="match status" value="1"/>
</dbReference>
<name>A0AAD5X0U0_9FUNG</name>
<keyword evidence="3" id="KW-1185">Reference proteome</keyword>
<dbReference type="AlphaFoldDB" id="A0AAD5X0U0"/>
<gene>
    <name evidence="2" type="primary">SFB3</name>
    <name evidence="2" type="ORF">HK097_002190</name>
</gene>
<dbReference type="InterPro" id="IPR006900">
    <property type="entry name" value="Sec23/24_helical_dom"/>
</dbReference>
<evidence type="ECO:0000313" key="2">
    <source>
        <dbReference type="EMBL" id="KAJ3041817.1"/>
    </source>
</evidence>
<evidence type="ECO:0000259" key="1">
    <source>
        <dbReference type="Pfam" id="PF04815"/>
    </source>
</evidence>
<dbReference type="GO" id="GO:0006886">
    <property type="term" value="P:intracellular protein transport"/>
    <property type="evidence" value="ECO:0007669"/>
    <property type="project" value="InterPro"/>
</dbReference>
<evidence type="ECO:0000313" key="3">
    <source>
        <dbReference type="Proteomes" id="UP001212841"/>
    </source>
</evidence>
<feature type="domain" description="Sec23/Sec24 helical" evidence="1">
    <location>
        <begin position="2"/>
        <end position="100"/>
    </location>
</feature>
<proteinExistence type="predicted"/>
<dbReference type="EMBL" id="JADGJD010001462">
    <property type="protein sequence ID" value="KAJ3041817.1"/>
    <property type="molecule type" value="Genomic_DNA"/>
</dbReference>
<reference evidence="2" key="1">
    <citation type="submission" date="2020-05" db="EMBL/GenBank/DDBJ databases">
        <title>Phylogenomic resolution of chytrid fungi.</title>
        <authorList>
            <person name="Stajich J.E."/>
            <person name="Amses K."/>
            <person name="Simmons R."/>
            <person name="Seto K."/>
            <person name="Myers J."/>
            <person name="Bonds A."/>
            <person name="Quandt C.A."/>
            <person name="Barry K."/>
            <person name="Liu P."/>
            <person name="Grigoriev I."/>
            <person name="Longcore J.E."/>
            <person name="James T.Y."/>
        </authorList>
    </citation>
    <scope>NUCLEOTIDE SEQUENCE</scope>
    <source>
        <strain evidence="2">JEL0318</strain>
    </source>
</reference>
<comment type="caution">
    <text evidence="2">The sequence shown here is derived from an EMBL/GenBank/DDBJ whole genome shotgun (WGS) entry which is preliminary data.</text>
</comment>